<dbReference type="AlphaFoldDB" id="A0A3E0H7Q8"/>
<gene>
    <name evidence="1" type="ORF">DFR26_1305</name>
</gene>
<evidence type="ECO:0000313" key="2">
    <source>
        <dbReference type="Proteomes" id="UP000256774"/>
    </source>
</evidence>
<accession>A0A3E0H7Q8</accession>
<dbReference type="Proteomes" id="UP000256774">
    <property type="component" value="Unassembled WGS sequence"/>
</dbReference>
<evidence type="ECO:0000313" key="1">
    <source>
        <dbReference type="EMBL" id="REH39124.1"/>
    </source>
</evidence>
<name>A0A3E0H7Q8_9GAMM</name>
<sequence length="88" mass="10189">MNYKLNLCESRICIEIGIRLSVTNKWQCTLVINNGMERLHETMDPIFMTAKQALNAALTYLRFHANAFPAQSQLAVAHWSRQKLVTFY</sequence>
<comment type="caution">
    <text evidence="1">The sequence shown here is derived from an EMBL/GenBank/DDBJ whole genome shotgun (WGS) entry which is preliminary data.</text>
</comment>
<dbReference type="RefSeq" id="WP_147300273.1">
    <property type="nucleotide sequence ID" value="NZ_QUNR01000002.1"/>
</dbReference>
<keyword evidence="2" id="KW-1185">Reference proteome</keyword>
<dbReference type="EMBL" id="QUNR01000002">
    <property type="protein sequence ID" value="REH39124.1"/>
    <property type="molecule type" value="Genomic_DNA"/>
</dbReference>
<organism evidence="1 2">
    <name type="scientific">Paraperlucidibaca baekdonensis</name>
    <dbReference type="NCBI Taxonomy" id="748120"/>
    <lineage>
        <taxon>Bacteria</taxon>
        <taxon>Pseudomonadati</taxon>
        <taxon>Pseudomonadota</taxon>
        <taxon>Gammaproteobacteria</taxon>
        <taxon>Moraxellales</taxon>
        <taxon>Moraxellaceae</taxon>
        <taxon>Paraperlucidibaca</taxon>
    </lineage>
</organism>
<proteinExistence type="predicted"/>
<reference evidence="1 2" key="1">
    <citation type="submission" date="2018-08" db="EMBL/GenBank/DDBJ databases">
        <title>Genomic Encyclopedia of Type Strains, Phase IV (KMG-IV): sequencing the most valuable type-strain genomes for metagenomic binning, comparative biology and taxonomic classification.</title>
        <authorList>
            <person name="Goeker M."/>
        </authorList>
    </citation>
    <scope>NUCLEOTIDE SEQUENCE [LARGE SCALE GENOMIC DNA]</scope>
    <source>
        <strain evidence="1 2">DSM 26022</strain>
    </source>
</reference>
<protein>
    <submittedName>
        <fullName evidence="1">Uncharacterized protein</fullName>
    </submittedName>
</protein>